<protein>
    <recommendedName>
        <fullName evidence="8">Mitochondrial import inner membrane translocase subunit</fullName>
    </recommendedName>
</protein>
<keyword evidence="3" id="KW-0862">Zinc</keyword>
<dbReference type="EMBL" id="PQIB02000009">
    <property type="protein sequence ID" value="RLM99596.1"/>
    <property type="molecule type" value="Genomic_DNA"/>
</dbReference>
<keyword evidence="4 8" id="KW-0653">Protein transport</keyword>
<dbReference type="Pfam" id="PF02953">
    <property type="entry name" value="zf-Tim10_DDP"/>
    <property type="match status" value="1"/>
</dbReference>
<proteinExistence type="inferred from homology"/>
<evidence type="ECO:0000259" key="9">
    <source>
        <dbReference type="Pfam" id="PF02953"/>
    </source>
</evidence>
<evidence type="ECO:0000256" key="4">
    <source>
        <dbReference type="ARBA" id="ARBA00022927"/>
    </source>
</evidence>
<dbReference type="GO" id="GO:0005743">
    <property type="term" value="C:mitochondrial inner membrane"/>
    <property type="evidence" value="ECO:0007669"/>
    <property type="project" value="UniProtKB-SubCell"/>
</dbReference>
<keyword evidence="6 8" id="KW-0496">Mitochondrion</keyword>
<gene>
    <name evidence="10" type="ORF">C2845_PM06G31760</name>
</gene>
<evidence type="ECO:0000256" key="7">
    <source>
        <dbReference type="ARBA" id="ARBA00023157"/>
    </source>
</evidence>
<evidence type="ECO:0000256" key="8">
    <source>
        <dbReference type="RuleBase" id="RU367043"/>
    </source>
</evidence>
<comment type="domain">
    <text evidence="8">The twin CX3C motif contains 4 conserved Cys residues that form 2 disulfide bonds in the mitochondrial intermembrane space.</text>
</comment>
<evidence type="ECO:0000256" key="5">
    <source>
        <dbReference type="ARBA" id="ARBA00023010"/>
    </source>
</evidence>
<feature type="domain" description="Tim10-like" evidence="9">
    <location>
        <begin position="25"/>
        <end position="84"/>
    </location>
</feature>
<dbReference type="PANTHER" id="PTHR13172">
    <property type="entry name" value="MITOCHONDRIAL IMPORT INNER MEMBRANE TRANSLOCASE SUBUNIT TIM9B"/>
    <property type="match status" value="1"/>
</dbReference>
<dbReference type="AlphaFoldDB" id="A0A3L6R9Q9"/>
<name>A0A3L6R9Q9_PANMI</name>
<sequence>MDRNVLGGMDGLAEEDKMRMSAMVELLQIRDSLKFYYSLVERCFRDCVDTFRRKTLDKQEGSCVRGCAEKFMKHSMRVGLRFTEINQGVATPD</sequence>
<comment type="subcellular location">
    <subcellularLocation>
        <location evidence="8">Mitochondrion inner membrane</location>
        <topology evidence="8">Peripheral membrane protein</topology>
        <orientation evidence="8">Intermembrane side</orientation>
    </subcellularLocation>
</comment>
<keyword evidence="8" id="KW-0143">Chaperone</keyword>
<evidence type="ECO:0000313" key="11">
    <source>
        <dbReference type="Proteomes" id="UP000275267"/>
    </source>
</evidence>
<evidence type="ECO:0000256" key="2">
    <source>
        <dbReference type="ARBA" id="ARBA00022723"/>
    </source>
</evidence>
<keyword evidence="8" id="KW-0999">Mitochondrion inner membrane</keyword>
<dbReference type="Proteomes" id="UP000275267">
    <property type="component" value="Unassembled WGS sequence"/>
</dbReference>
<keyword evidence="1 8" id="KW-0813">Transport</keyword>
<comment type="caution">
    <text evidence="10">The sequence shown here is derived from an EMBL/GenBank/DDBJ whole genome shotgun (WGS) entry which is preliminary data.</text>
</comment>
<keyword evidence="8" id="KW-0472">Membrane</keyword>
<dbReference type="GO" id="GO:0046872">
    <property type="term" value="F:metal ion binding"/>
    <property type="evidence" value="ECO:0007669"/>
    <property type="project" value="UniProtKB-KW"/>
</dbReference>
<keyword evidence="5 8" id="KW-0811">Translocation</keyword>
<dbReference type="STRING" id="4540.A0A3L6R9Q9"/>
<dbReference type="InterPro" id="IPR035427">
    <property type="entry name" value="Tim10-like_dom_sf"/>
</dbReference>
<evidence type="ECO:0000256" key="1">
    <source>
        <dbReference type="ARBA" id="ARBA00022448"/>
    </source>
</evidence>
<dbReference type="GO" id="GO:0015031">
    <property type="term" value="P:protein transport"/>
    <property type="evidence" value="ECO:0007669"/>
    <property type="project" value="UniProtKB-KW"/>
</dbReference>
<dbReference type="InterPro" id="IPR050673">
    <property type="entry name" value="Mito_inner_translocase_sub"/>
</dbReference>
<evidence type="ECO:0000256" key="3">
    <source>
        <dbReference type="ARBA" id="ARBA00022833"/>
    </source>
</evidence>
<comment type="function">
    <text evidence="8">Mitochondrial intermembrane chaperone that participates in the import and insertion of some multi-pass transmembrane proteins into the mitochondrial inner membrane. Also required for the transfer of beta-barrel precursors from the TOM complex to the sorting and assembly machinery (SAM complex) of the outer membrane. Acts as a chaperone-like protein that protects the hydrophobic precursors from aggregation and guide them through the mitochondrial intermembrane space.</text>
</comment>
<dbReference type="Gene3D" id="1.10.287.810">
    <property type="entry name" value="Mitochondrial import inner membrane translocase subunit tim13 like domains"/>
    <property type="match status" value="1"/>
</dbReference>
<evidence type="ECO:0000313" key="10">
    <source>
        <dbReference type="EMBL" id="RLM99596.1"/>
    </source>
</evidence>
<comment type="subunit">
    <text evidence="8">Heterohexamer.</text>
</comment>
<dbReference type="OrthoDB" id="1551503at2759"/>
<keyword evidence="7 8" id="KW-1015">Disulfide bond</keyword>
<dbReference type="InterPro" id="IPR004217">
    <property type="entry name" value="Tim10-like"/>
</dbReference>
<keyword evidence="11" id="KW-1185">Reference proteome</keyword>
<reference evidence="11" key="1">
    <citation type="journal article" date="2019" name="Nat. Commun.">
        <title>The genome of broomcorn millet.</title>
        <authorList>
            <person name="Zou C."/>
            <person name="Miki D."/>
            <person name="Li D."/>
            <person name="Tang Q."/>
            <person name="Xiao L."/>
            <person name="Rajput S."/>
            <person name="Deng P."/>
            <person name="Jia W."/>
            <person name="Huang R."/>
            <person name="Zhang M."/>
            <person name="Sun Y."/>
            <person name="Hu J."/>
            <person name="Fu X."/>
            <person name="Schnable P.S."/>
            <person name="Li F."/>
            <person name="Zhang H."/>
            <person name="Feng B."/>
            <person name="Zhu X."/>
            <person name="Liu R."/>
            <person name="Schnable J.C."/>
            <person name="Zhu J.-K."/>
            <person name="Zhang H."/>
        </authorList>
    </citation>
    <scope>NUCLEOTIDE SEQUENCE [LARGE SCALE GENOMIC DNA]</scope>
</reference>
<keyword evidence="2" id="KW-0479">Metal-binding</keyword>
<evidence type="ECO:0000256" key="6">
    <source>
        <dbReference type="ARBA" id="ARBA00023128"/>
    </source>
</evidence>
<accession>A0A3L6R9Q9</accession>
<organism evidence="10 11">
    <name type="scientific">Panicum miliaceum</name>
    <name type="common">Proso millet</name>
    <name type="synonym">Broomcorn millet</name>
    <dbReference type="NCBI Taxonomy" id="4540"/>
    <lineage>
        <taxon>Eukaryota</taxon>
        <taxon>Viridiplantae</taxon>
        <taxon>Streptophyta</taxon>
        <taxon>Embryophyta</taxon>
        <taxon>Tracheophyta</taxon>
        <taxon>Spermatophyta</taxon>
        <taxon>Magnoliopsida</taxon>
        <taxon>Liliopsida</taxon>
        <taxon>Poales</taxon>
        <taxon>Poaceae</taxon>
        <taxon>PACMAD clade</taxon>
        <taxon>Panicoideae</taxon>
        <taxon>Panicodae</taxon>
        <taxon>Paniceae</taxon>
        <taxon>Panicinae</taxon>
        <taxon>Panicum</taxon>
        <taxon>Panicum sect. Panicum</taxon>
    </lineage>
</organism>
<comment type="similarity">
    <text evidence="8">Belongs to the small Tim family.</text>
</comment>
<dbReference type="SUPFAM" id="SSF144122">
    <property type="entry name" value="Tim10-like"/>
    <property type="match status" value="1"/>
</dbReference>